<keyword evidence="5 6" id="KW-0472">Membrane</keyword>
<evidence type="ECO:0000256" key="3">
    <source>
        <dbReference type="ARBA" id="ARBA00022692"/>
    </source>
</evidence>
<keyword evidence="4 6" id="KW-1133">Transmembrane helix</keyword>
<feature type="transmembrane region" description="Helical" evidence="6">
    <location>
        <begin position="85"/>
        <end position="104"/>
    </location>
</feature>
<dbReference type="Pfam" id="PF01943">
    <property type="entry name" value="Polysacc_synt"/>
    <property type="match status" value="1"/>
</dbReference>
<dbReference type="CDD" id="cd13128">
    <property type="entry name" value="MATE_Wzx_like"/>
    <property type="match status" value="1"/>
</dbReference>
<evidence type="ECO:0000256" key="4">
    <source>
        <dbReference type="ARBA" id="ARBA00022989"/>
    </source>
</evidence>
<organism evidence="7 8">
    <name type="scientific">Lactiplantibacillus fabifermentans T30PCM01</name>
    <dbReference type="NCBI Taxonomy" id="1400520"/>
    <lineage>
        <taxon>Bacteria</taxon>
        <taxon>Bacillati</taxon>
        <taxon>Bacillota</taxon>
        <taxon>Bacilli</taxon>
        <taxon>Lactobacillales</taxon>
        <taxon>Lactobacillaceae</taxon>
        <taxon>Lactiplantibacillus</taxon>
    </lineage>
</organism>
<evidence type="ECO:0000256" key="1">
    <source>
        <dbReference type="ARBA" id="ARBA00004651"/>
    </source>
</evidence>
<evidence type="ECO:0000313" key="7">
    <source>
        <dbReference type="EMBL" id="ETY74874.1"/>
    </source>
</evidence>
<feature type="transmembrane region" description="Helical" evidence="6">
    <location>
        <begin position="287"/>
        <end position="311"/>
    </location>
</feature>
<feature type="transmembrane region" description="Helical" evidence="6">
    <location>
        <begin position="110"/>
        <end position="133"/>
    </location>
</feature>
<protein>
    <submittedName>
        <fullName evidence="7">PST family polysaccharide transporter</fullName>
    </submittedName>
</protein>
<dbReference type="Proteomes" id="UP000019247">
    <property type="component" value="Unassembled WGS sequence"/>
</dbReference>
<feature type="transmembrane region" description="Helical" evidence="6">
    <location>
        <begin position="46"/>
        <end position="64"/>
    </location>
</feature>
<name>W6T8Y9_9LACO</name>
<sequence>MKLIRNYMYNMSYNVLILLTPLLTVPYISRVLGPYGVGVNATTNSIITYFLLLGTVGITIYGNREIAFIREDKVKRSKVFWEIEFLQIITIFFAYALFLLYLWYQKQFRIYFFYQSFLIIAGAFDISWYFMALEDFRKTVTRNVLVKLASLIAIFTLVKTSHDIGTYILIISLSQLFGNMTLWPYLRHSVLKPTFKRLRPLHHLIPSFSLFIPQIAIQIYLALNKTMLWKLDSVTASGFFDYSDKLIKLVLAIVTATGTVMLPRIANLYAKRDFKKVREYTYNSFDFVLAIAVPMAFGIAGLATALAPWFFGRHFTSVNTLLMIESPVIILIGLSNVIGQQYLLPTKQTKVYTYSVTVGAIVNVVLNIPLIIFWGVQGSMWATVASELTVTIYQLIVVRHQLRMDKLFINCWKYLFSGILMFIVVYMLNISMKITVVSLSLQIIEGLLIYGGCMLILQPSILKHIPLILNQRRKG</sequence>
<feature type="transmembrane region" description="Helical" evidence="6">
    <location>
        <begin position="204"/>
        <end position="223"/>
    </location>
</feature>
<feature type="transmembrane region" description="Helical" evidence="6">
    <location>
        <begin position="140"/>
        <end position="158"/>
    </location>
</feature>
<dbReference type="PANTHER" id="PTHR30250">
    <property type="entry name" value="PST FAMILY PREDICTED COLANIC ACID TRANSPORTER"/>
    <property type="match status" value="1"/>
</dbReference>
<proteinExistence type="predicted"/>
<feature type="transmembrane region" description="Helical" evidence="6">
    <location>
        <begin position="380"/>
        <end position="399"/>
    </location>
</feature>
<dbReference type="PATRIC" id="fig|1400520.3.peg.1029"/>
<dbReference type="InterPro" id="IPR002797">
    <property type="entry name" value="Polysacc_synth"/>
</dbReference>
<comment type="subcellular location">
    <subcellularLocation>
        <location evidence="1">Cell membrane</location>
        <topology evidence="1">Multi-pass membrane protein</topology>
    </subcellularLocation>
</comment>
<keyword evidence="2" id="KW-1003">Cell membrane</keyword>
<dbReference type="InterPro" id="IPR050833">
    <property type="entry name" value="Poly_Biosynth_Transport"/>
</dbReference>
<evidence type="ECO:0000256" key="5">
    <source>
        <dbReference type="ARBA" id="ARBA00023136"/>
    </source>
</evidence>
<dbReference type="eggNOG" id="COG2244">
    <property type="taxonomic scope" value="Bacteria"/>
</dbReference>
<dbReference type="AlphaFoldDB" id="W6T8Y9"/>
<dbReference type="STRING" id="1400520.LFAB_05265"/>
<evidence type="ECO:0000256" key="2">
    <source>
        <dbReference type="ARBA" id="ARBA00022475"/>
    </source>
</evidence>
<feature type="transmembrane region" description="Helical" evidence="6">
    <location>
        <begin position="351"/>
        <end position="374"/>
    </location>
</feature>
<reference evidence="7 8" key="1">
    <citation type="journal article" date="2014" name="Genome Announc.">
        <title>Genome Sequence of Lactobacillus fabifermentans Strain T30PCM01, Isolated from Fermenting Grape Marc.</title>
        <authorList>
            <person name="Treu L."/>
            <person name="Vendramin V."/>
            <person name="Bovo B."/>
            <person name="Giacomini A."/>
            <person name="Corich V."/>
            <person name="Campanaro S."/>
        </authorList>
    </citation>
    <scope>NUCLEOTIDE SEQUENCE [LARGE SCALE GENOMIC DNA]</scope>
    <source>
        <strain evidence="7 8">T30PCM01</strain>
    </source>
</reference>
<feature type="transmembrane region" description="Helical" evidence="6">
    <location>
        <begin position="164"/>
        <end position="183"/>
    </location>
</feature>
<accession>W6T8Y9</accession>
<evidence type="ECO:0000256" key="6">
    <source>
        <dbReference type="SAM" id="Phobius"/>
    </source>
</evidence>
<feature type="transmembrane region" description="Helical" evidence="6">
    <location>
        <begin position="317"/>
        <end position="339"/>
    </location>
</feature>
<dbReference type="EMBL" id="AWWK01000024">
    <property type="protein sequence ID" value="ETY74874.1"/>
    <property type="molecule type" value="Genomic_DNA"/>
</dbReference>
<dbReference type="GO" id="GO:0005886">
    <property type="term" value="C:plasma membrane"/>
    <property type="evidence" value="ECO:0007669"/>
    <property type="project" value="UniProtKB-SubCell"/>
</dbReference>
<dbReference type="PANTHER" id="PTHR30250:SF11">
    <property type="entry name" value="O-ANTIGEN TRANSPORTER-RELATED"/>
    <property type="match status" value="1"/>
</dbReference>
<feature type="transmembrane region" description="Helical" evidence="6">
    <location>
        <begin position="246"/>
        <end position="266"/>
    </location>
</feature>
<dbReference type="HOGENOM" id="CLU_022017_0_0_9"/>
<gene>
    <name evidence="7" type="ORF">LFAB_05265</name>
</gene>
<dbReference type="OrthoDB" id="9815702at2"/>
<comment type="caution">
    <text evidence="7">The sequence shown here is derived from an EMBL/GenBank/DDBJ whole genome shotgun (WGS) entry which is preliminary data.</text>
</comment>
<evidence type="ECO:0000313" key="8">
    <source>
        <dbReference type="Proteomes" id="UP000019247"/>
    </source>
</evidence>
<dbReference type="RefSeq" id="WP_024624083.1">
    <property type="nucleotide sequence ID" value="NZ_KK036477.1"/>
</dbReference>
<keyword evidence="3 6" id="KW-0812">Transmembrane</keyword>
<feature type="transmembrane region" description="Helical" evidence="6">
    <location>
        <begin position="411"/>
        <end position="428"/>
    </location>
</feature>